<keyword evidence="2" id="KW-1185">Reference proteome</keyword>
<name>W9DMP1_METTI</name>
<gene>
    <name evidence="1" type="ORF">MettiDRAFT_0302</name>
</gene>
<sequence length="189" mass="20207">MKINNKKTILTGAFLLLALIVAMPTVAATAYNYSDTPGTTDTLIARMYSNTTMSWSATSVQDLIDSYPDGDFSFESVPDGNYKLYLAYWIDAMNAWGVGTSDVVTVQNGQVLESVSVKVYLVNSSDSDYPSTPAEQAWAMGFLNTVQNSTVYPSSGNGAISGTATTFDTANTIPMNACRGATIGLWQLG</sequence>
<protein>
    <submittedName>
        <fullName evidence="1">Uncharacterized protein</fullName>
    </submittedName>
</protein>
<proteinExistence type="predicted"/>
<evidence type="ECO:0000313" key="2">
    <source>
        <dbReference type="Proteomes" id="UP000019483"/>
    </source>
</evidence>
<dbReference type="RefSeq" id="WP_023844035.1">
    <property type="nucleotide sequence ID" value="NZ_AZAJ01000001.1"/>
</dbReference>
<dbReference type="EMBL" id="AZAJ01000001">
    <property type="protein sequence ID" value="ETA66899.1"/>
    <property type="molecule type" value="Genomic_DNA"/>
</dbReference>
<dbReference type="Proteomes" id="UP000019483">
    <property type="component" value="Unassembled WGS sequence"/>
</dbReference>
<comment type="caution">
    <text evidence="1">The sequence shown here is derived from an EMBL/GenBank/DDBJ whole genome shotgun (WGS) entry which is preliminary data.</text>
</comment>
<organism evidence="1 2">
    <name type="scientific">Methanolobus tindarius DSM 2278</name>
    <dbReference type="NCBI Taxonomy" id="1090322"/>
    <lineage>
        <taxon>Archaea</taxon>
        <taxon>Methanobacteriati</taxon>
        <taxon>Methanobacteriota</taxon>
        <taxon>Stenosarchaea group</taxon>
        <taxon>Methanomicrobia</taxon>
        <taxon>Methanosarcinales</taxon>
        <taxon>Methanosarcinaceae</taxon>
        <taxon>Methanolobus</taxon>
    </lineage>
</organism>
<dbReference type="AlphaFoldDB" id="W9DMP1"/>
<evidence type="ECO:0000313" key="1">
    <source>
        <dbReference type="EMBL" id="ETA66899.1"/>
    </source>
</evidence>
<accession>W9DMP1</accession>
<reference evidence="1 2" key="1">
    <citation type="submission" date="2013-08" db="EMBL/GenBank/DDBJ databases">
        <authorList>
            <consortium name="DOE Joint Genome Institute"/>
            <person name="Eisen J."/>
            <person name="Huntemann M."/>
            <person name="Han J."/>
            <person name="Chen A."/>
            <person name="Kyrpides N."/>
            <person name="Mavromatis K."/>
            <person name="Markowitz V."/>
            <person name="Palaniappan K."/>
            <person name="Ivanova N."/>
            <person name="Schaumberg A."/>
            <person name="Pati A."/>
            <person name="Liolios K."/>
            <person name="Nordberg H.P."/>
            <person name="Cantor M.N."/>
            <person name="Hua S.X."/>
            <person name="Woyke T."/>
        </authorList>
    </citation>
    <scope>NUCLEOTIDE SEQUENCE [LARGE SCALE GENOMIC DNA]</scope>
    <source>
        <strain evidence="1 2">DSM 2278</strain>
    </source>
</reference>